<dbReference type="AlphaFoldDB" id="A0A437NXD9"/>
<comment type="caution">
    <text evidence="1">The sequence shown here is derived from an EMBL/GenBank/DDBJ whole genome shotgun (WGS) entry which is preliminary data.</text>
</comment>
<sequence>MMTLMALSDKALSVFAFAAYHQLNSGQKVSSVIRLDGAGHAADPQAVEELEKAGLIDASETELTFRPGAEAMLGRAVDALRGTLA</sequence>
<organism evidence="1 2">
    <name type="scientific">Methylobacterium oryzihabitans</name>
    <dbReference type="NCBI Taxonomy" id="2499852"/>
    <lineage>
        <taxon>Bacteria</taxon>
        <taxon>Pseudomonadati</taxon>
        <taxon>Pseudomonadota</taxon>
        <taxon>Alphaproteobacteria</taxon>
        <taxon>Hyphomicrobiales</taxon>
        <taxon>Methylobacteriaceae</taxon>
        <taxon>Methylobacterium</taxon>
    </lineage>
</organism>
<proteinExistence type="predicted"/>
<keyword evidence="2" id="KW-1185">Reference proteome</keyword>
<accession>A0A437NXD9</accession>
<dbReference type="Proteomes" id="UP000286997">
    <property type="component" value="Unassembled WGS sequence"/>
</dbReference>
<reference evidence="1 2" key="1">
    <citation type="submission" date="2019-01" db="EMBL/GenBank/DDBJ databases">
        <authorList>
            <person name="Chen W.-M."/>
        </authorList>
    </citation>
    <scope>NUCLEOTIDE SEQUENCE [LARGE SCALE GENOMIC DNA]</scope>
    <source>
        <strain evidence="1 2">TER-1</strain>
    </source>
</reference>
<dbReference type="OrthoDB" id="8407036at2"/>
<gene>
    <name evidence="1" type="ORF">EOE48_22480</name>
</gene>
<name>A0A437NXD9_9HYPH</name>
<evidence type="ECO:0000313" key="1">
    <source>
        <dbReference type="EMBL" id="RVU14672.1"/>
    </source>
</evidence>
<evidence type="ECO:0000313" key="2">
    <source>
        <dbReference type="Proteomes" id="UP000286997"/>
    </source>
</evidence>
<protein>
    <submittedName>
        <fullName evidence="1">Uncharacterized protein</fullName>
    </submittedName>
</protein>
<dbReference type="EMBL" id="SACP01000028">
    <property type="protein sequence ID" value="RVU14672.1"/>
    <property type="molecule type" value="Genomic_DNA"/>
</dbReference>